<dbReference type="OrthoDB" id="10255414at2759"/>
<organism evidence="1 2">
    <name type="scientific">Chondrus crispus</name>
    <name type="common">Carrageen Irish moss</name>
    <name type="synonym">Polymorpha crispa</name>
    <dbReference type="NCBI Taxonomy" id="2769"/>
    <lineage>
        <taxon>Eukaryota</taxon>
        <taxon>Rhodophyta</taxon>
        <taxon>Florideophyceae</taxon>
        <taxon>Rhodymeniophycidae</taxon>
        <taxon>Gigartinales</taxon>
        <taxon>Gigartinaceae</taxon>
        <taxon>Chondrus</taxon>
    </lineage>
</organism>
<evidence type="ECO:0000313" key="2">
    <source>
        <dbReference type="Proteomes" id="UP000012073"/>
    </source>
</evidence>
<dbReference type="RefSeq" id="XP_005713318.1">
    <property type="nucleotide sequence ID" value="XM_005713261.1"/>
</dbReference>
<dbReference type="KEGG" id="ccp:CHC_T00002100001"/>
<dbReference type="SUPFAM" id="SSF75689">
    <property type="entry name" value="Zinc-binding domain of translation initiation factor 2 beta"/>
    <property type="match status" value="1"/>
</dbReference>
<reference evidence="2" key="1">
    <citation type="journal article" date="2013" name="Proc. Natl. Acad. Sci. U.S.A.">
        <title>Genome structure and metabolic features in the red seaweed Chondrus crispus shed light on evolution of the Archaeplastida.</title>
        <authorList>
            <person name="Collen J."/>
            <person name="Porcel B."/>
            <person name="Carre W."/>
            <person name="Ball S.G."/>
            <person name="Chaparro C."/>
            <person name="Tonon T."/>
            <person name="Barbeyron T."/>
            <person name="Michel G."/>
            <person name="Noel B."/>
            <person name="Valentin K."/>
            <person name="Elias M."/>
            <person name="Artiguenave F."/>
            <person name="Arun A."/>
            <person name="Aury J.M."/>
            <person name="Barbosa-Neto J.F."/>
            <person name="Bothwell J.H."/>
            <person name="Bouget F.Y."/>
            <person name="Brillet L."/>
            <person name="Cabello-Hurtado F."/>
            <person name="Capella-Gutierrez S."/>
            <person name="Charrier B."/>
            <person name="Cladiere L."/>
            <person name="Cock J.M."/>
            <person name="Coelho S.M."/>
            <person name="Colleoni C."/>
            <person name="Czjzek M."/>
            <person name="Da Silva C."/>
            <person name="Delage L."/>
            <person name="Denoeud F."/>
            <person name="Deschamps P."/>
            <person name="Dittami S.M."/>
            <person name="Gabaldon T."/>
            <person name="Gachon C.M."/>
            <person name="Groisillier A."/>
            <person name="Herve C."/>
            <person name="Jabbari K."/>
            <person name="Katinka M."/>
            <person name="Kloareg B."/>
            <person name="Kowalczyk N."/>
            <person name="Labadie K."/>
            <person name="Leblanc C."/>
            <person name="Lopez P.J."/>
            <person name="McLachlan D.H."/>
            <person name="Meslet-Cladiere L."/>
            <person name="Moustafa A."/>
            <person name="Nehr Z."/>
            <person name="Nyvall Collen P."/>
            <person name="Panaud O."/>
            <person name="Partensky F."/>
            <person name="Poulain J."/>
            <person name="Rensing S.A."/>
            <person name="Rousvoal S."/>
            <person name="Samson G."/>
            <person name="Symeonidi A."/>
            <person name="Weissenbach J."/>
            <person name="Zambounis A."/>
            <person name="Wincker P."/>
            <person name="Boyen C."/>
        </authorList>
    </citation>
    <scope>NUCLEOTIDE SEQUENCE [LARGE SCALE GENOMIC DNA]</scope>
    <source>
        <strain evidence="2">cv. Stackhouse</strain>
    </source>
</reference>
<sequence>MKNRGAHMHKSSHHPLTQPFADLRMQDYCDEVNEMPEGNDGIDAMDCISPDTVLMRDANTRLYFVSCESCGAKRSVAAIRQGFMARVERRKKK</sequence>
<dbReference type="AlphaFoldDB" id="R7Q7T8"/>
<name>R7Q7T8_CHOCR</name>
<dbReference type="InterPro" id="IPR016190">
    <property type="entry name" value="Transl_init_fac_IF2/IF5_Zn-bd"/>
</dbReference>
<dbReference type="Gramene" id="CDF33515">
    <property type="protein sequence ID" value="CDF33515"/>
    <property type="gene ID" value="CHC_T00002100001"/>
</dbReference>
<proteinExistence type="predicted"/>
<dbReference type="Proteomes" id="UP000012073">
    <property type="component" value="Unassembled WGS sequence"/>
</dbReference>
<gene>
    <name evidence="1" type="ORF">CHC_T00002100001</name>
</gene>
<dbReference type="PhylomeDB" id="R7Q7T8"/>
<keyword evidence="2" id="KW-1185">Reference proteome</keyword>
<dbReference type="EMBL" id="HG001648">
    <property type="protein sequence ID" value="CDF33515.1"/>
    <property type="molecule type" value="Genomic_DNA"/>
</dbReference>
<accession>R7Q7T8</accession>
<evidence type="ECO:0000313" key="1">
    <source>
        <dbReference type="EMBL" id="CDF33515.1"/>
    </source>
</evidence>
<dbReference type="GeneID" id="17321030"/>
<dbReference type="STRING" id="2769.R7Q7T8"/>
<dbReference type="GO" id="GO:0003743">
    <property type="term" value="F:translation initiation factor activity"/>
    <property type="evidence" value="ECO:0007669"/>
    <property type="project" value="InterPro"/>
</dbReference>
<protein>
    <submittedName>
        <fullName evidence="1">Uncharacterized protein</fullName>
    </submittedName>
</protein>